<proteinExistence type="predicted"/>
<gene>
    <name evidence="1" type="ORF">T11_4859</name>
</gene>
<dbReference type="Proteomes" id="UP000055024">
    <property type="component" value="Unassembled WGS sequence"/>
</dbReference>
<dbReference type="AlphaFoldDB" id="A0A0V1GMM8"/>
<evidence type="ECO:0000313" key="1">
    <source>
        <dbReference type="EMBL" id="KRY99337.1"/>
    </source>
</evidence>
<dbReference type="EMBL" id="JYDP01000893">
    <property type="protein sequence ID" value="KRY99337.1"/>
    <property type="molecule type" value="Genomic_DNA"/>
</dbReference>
<keyword evidence="2" id="KW-1185">Reference proteome</keyword>
<sequence length="65" mass="7554">MHGNRAVGAQKFHSSQFYWMSTMLYALQNSVSFSHISLLSRFYSLSFPNLIVFSNIEAHRWLALN</sequence>
<organism evidence="1 2">
    <name type="scientific">Trichinella zimbabwensis</name>
    <dbReference type="NCBI Taxonomy" id="268475"/>
    <lineage>
        <taxon>Eukaryota</taxon>
        <taxon>Metazoa</taxon>
        <taxon>Ecdysozoa</taxon>
        <taxon>Nematoda</taxon>
        <taxon>Enoplea</taxon>
        <taxon>Dorylaimia</taxon>
        <taxon>Trichinellida</taxon>
        <taxon>Trichinellidae</taxon>
        <taxon>Trichinella</taxon>
    </lineage>
</organism>
<evidence type="ECO:0000313" key="2">
    <source>
        <dbReference type="Proteomes" id="UP000055024"/>
    </source>
</evidence>
<name>A0A0V1GMM8_9BILA</name>
<comment type="caution">
    <text evidence="1">The sequence shown here is derived from an EMBL/GenBank/DDBJ whole genome shotgun (WGS) entry which is preliminary data.</text>
</comment>
<accession>A0A0V1GMM8</accession>
<reference evidence="1 2" key="1">
    <citation type="submission" date="2015-01" db="EMBL/GenBank/DDBJ databases">
        <title>Evolution of Trichinella species and genotypes.</title>
        <authorList>
            <person name="Korhonen P.K."/>
            <person name="Edoardo P."/>
            <person name="Giuseppe L.R."/>
            <person name="Gasser R.B."/>
        </authorList>
    </citation>
    <scope>NUCLEOTIDE SEQUENCE [LARGE SCALE GENOMIC DNA]</scope>
    <source>
        <strain evidence="1">ISS1029</strain>
    </source>
</reference>
<protein>
    <submittedName>
        <fullName evidence="1">Uncharacterized protein</fullName>
    </submittedName>
</protein>